<protein>
    <submittedName>
        <fullName evidence="2">Uncharacterized protein</fullName>
    </submittedName>
</protein>
<evidence type="ECO:0000256" key="1">
    <source>
        <dbReference type="SAM" id="MobiDB-lite"/>
    </source>
</evidence>
<proteinExistence type="predicted"/>
<reference evidence="2 3" key="1">
    <citation type="journal article" date="2023" name="Nat. Commun.">
        <title>Origin of minicircular mitochondrial genomes in red algae.</title>
        <authorList>
            <person name="Lee Y."/>
            <person name="Cho C.H."/>
            <person name="Lee Y.M."/>
            <person name="Park S.I."/>
            <person name="Yang J.H."/>
            <person name="West J.A."/>
            <person name="Bhattacharya D."/>
            <person name="Yoon H.S."/>
        </authorList>
    </citation>
    <scope>NUCLEOTIDE SEQUENCE [LARGE SCALE GENOMIC DNA]</scope>
    <source>
        <strain evidence="2 3">CCMP1338</strain>
        <tissue evidence="2">Whole cell</tissue>
    </source>
</reference>
<evidence type="ECO:0000313" key="2">
    <source>
        <dbReference type="EMBL" id="KAJ8906411.1"/>
    </source>
</evidence>
<organism evidence="2 3">
    <name type="scientific">Rhodosorus marinus</name>
    <dbReference type="NCBI Taxonomy" id="101924"/>
    <lineage>
        <taxon>Eukaryota</taxon>
        <taxon>Rhodophyta</taxon>
        <taxon>Stylonematophyceae</taxon>
        <taxon>Stylonematales</taxon>
        <taxon>Stylonemataceae</taxon>
        <taxon>Rhodosorus</taxon>
    </lineage>
</organism>
<name>A0AAV8UV10_9RHOD</name>
<dbReference type="EMBL" id="JAMWBK010000003">
    <property type="protein sequence ID" value="KAJ8906411.1"/>
    <property type="molecule type" value="Genomic_DNA"/>
</dbReference>
<keyword evidence="3" id="KW-1185">Reference proteome</keyword>
<dbReference type="Proteomes" id="UP001157974">
    <property type="component" value="Unassembled WGS sequence"/>
</dbReference>
<feature type="region of interest" description="Disordered" evidence="1">
    <location>
        <begin position="216"/>
        <end position="236"/>
    </location>
</feature>
<accession>A0AAV8UV10</accession>
<gene>
    <name evidence="2" type="ORF">NDN08_002904</name>
</gene>
<comment type="caution">
    <text evidence="2">The sequence shown here is derived from an EMBL/GenBank/DDBJ whole genome shotgun (WGS) entry which is preliminary data.</text>
</comment>
<evidence type="ECO:0000313" key="3">
    <source>
        <dbReference type="Proteomes" id="UP001157974"/>
    </source>
</evidence>
<dbReference type="AlphaFoldDB" id="A0AAV8UV10"/>
<sequence length="236" mass="26787">MPATFLTISALLGKADTTFRYVGGSSIVFNFLRSYIFGKVLRTMEYPDGDLNSIKIRRTSIESLKESIAQCQPPPFPTAYVQGKDVKQIVLWTSPHFTEKVTTDSDVYNLPDGCWIIWSKHTLSEQPIPRRGVKLEGPPKPSKRLSEEETLDKIFNVSHILRRDGRIDRIAYDALVNLIAERDPALMALWRNFSNEHSEFGGHALRLLDRRGMIQRGEAQSPQSRDSEPALSVKRT</sequence>